<dbReference type="AlphaFoldDB" id="A0A8J7WF99"/>
<dbReference type="EMBL" id="JAGTUU010000010">
    <property type="protein sequence ID" value="MBS0126580.1"/>
    <property type="molecule type" value="Genomic_DNA"/>
</dbReference>
<dbReference type="RefSeq" id="WP_212538538.1">
    <property type="nucleotide sequence ID" value="NZ_JAGTUU010000010.1"/>
</dbReference>
<evidence type="ECO:0000313" key="1">
    <source>
        <dbReference type="EMBL" id="MBS0126580.1"/>
    </source>
</evidence>
<organism evidence="1 2">
    <name type="scientific">Thetidibacter halocola</name>
    <dbReference type="NCBI Taxonomy" id="2827239"/>
    <lineage>
        <taxon>Bacteria</taxon>
        <taxon>Pseudomonadati</taxon>
        <taxon>Pseudomonadota</taxon>
        <taxon>Alphaproteobacteria</taxon>
        <taxon>Rhodobacterales</taxon>
        <taxon>Roseobacteraceae</taxon>
        <taxon>Thetidibacter</taxon>
    </lineage>
</organism>
<name>A0A8J7WF99_9RHOB</name>
<proteinExistence type="predicted"/>
<gene>
    <name evidence="1" type="ORF">KB874_21090</name>
</gene>
<dbReference type="InterPro" id="IPR019291">
    <property type="entry name" value="Host_attachment_protein"/>
</dbReference>
<sequence length="148" mass="15585">MKPVRTVLLLANDREARLLENDGVGKGLHQLSHLTAEGLAGLEPAYTSGPGRSQAAPGVARHGMEDATSSEELNRGRFAAALADEVARVIGKGGQDRLMVSAPAKMLGALRAALAKQSGVAITHDMDKDLVHVATNDLPRHFEDVAAF</sequence>
<dbReference type="Pfam" id="PF10116">
    <property type="entry name" value="Host_attach"/>
    <property type="match status" value="1"/>
</dbReference>
<dbReference type="Proteomes" id="UP000681356">
    <property type="component" value="Unassembled WGS sequence"/>
</dbReference>
<keyword evidence="2" id="KW-1185">Reference proteome</keyword>
<comment type="caution">
    <text evidence="1">The sequence shown here is derived from an EMBL/GenBank/DDBJ whole genome shotgun (WGS) entry which is preliminary data.</text>
</comment>
<reference evidence="1" key="1">
    <citation type="submission" date="2021-04" db="EMBL/GenBank/DDBJ databases">
        <authorList>
            <person name="Yoon J."/>
        </authorList>
    </citation>
    <scope>NUCLEOTIDE SEQUENCE</scope>
    <source>
        <strain evidence="1">KMU-90</strain>
    </source>
</reference>
<accession>A0A8J7WF99</accession>
<evidence type="ECO:0000313" key="2">
    <source>
        <dbReference type="Proteomes" id="UP000681356"/>
    </source>
</evidence>
<protein>
    <submittedName>
        <fullName evidence="1">Host attachment protein</fullName>
    </submittedName>
</protein>